<evidence type="ECO:0000256" key="3">
    <source>
        <dbReference type="ARBA" id="ARBA00022729"/>
    </source>
</evidence>
<evidence type="ECO:0000256" key="1">
    <source>
        <dbReference type="ARBA" id="ARBA00004328"/>
    </source>
</evidence>
<reference evidence="8" key="2">
    <citation type="submission" date="2025-09" db="UniProtKB">
        <authorList>
            <consortium name="Ensembl"/>
        </authorList>
    </citation>
    <scope>IDENTIFICATION</scope>
</reference>
<dbReference type="PANTHER" id="PTHR45785">
    <property type="entry name" value="COMPLEMENT FACTOR H-RELATED"/>
    <property type="match status" value="1"/>
</dbReference>
<dbReference type="OrthoDB" id="9984531at2759"/>
<sequence>FIKNQLIFLHLLRTSQGFGTDKCSLRNEGNNMLFVCDMGYSPANQQSTVTCTKNGWSPLKLPDLKLLIDFGEIVSTEKAKYLENDRVQYRCNPSYVLEGPEWIQCKGQEWTPHPPKCLGQSCGDPPRIENGDIVPLSEQQYRSGSSVEFRCQKYYAMEGQNRSFCNNGAWTKLPVCLGKQK</sequence>
<dbReference type="InterPro" id="IPR035976">
    <property type="entry name" value="Sushi/SCR/CCP_sf"/>
</dbReference>
<evidence type="ECO:0000256" key="2">
    <source>
        <dbReference type="ARBA" id="ARBA00022659"/>
    </source>
</evidence>
<feature type="domain" description="Sushi" evidence="7">
    <location>
        <begin position="49"/>
        <end position="119"/>
    </location>
</feature>
<protein>
    <recommendedName>
        <fullName evidence="7">Sushi domain-containing protein</fullName>
    </recommendedName>
</protein>
<feature type="domain" description="Sushi" evidence="7">
    <location>
        <begin position="120"/>
        <end position="178"/>
    </location>
</feature>
<keyword evidence="9" id="KW-1185">Reference proteome</keyword>
<proteinExistence type="predicted"/>
<keyword evidence="2 5" id="KW-0768">Sushi</keyword>
<dbReference type="InterPro" id="IPR000436">
    <property type="entry name" value="Sushi_SCR_CCP_dom"/>
</dbReference>
<dbReference type="SUPFAM" id="SSF57535">
    <property type="entry name" value="Complement control module/SCR domain"/>
    <property type="match status" value="3"/>
</dbReference>
<dbReference type="PANTHER" id="PTHR45785:SF2">
    <property type="entry name" value="COMPLEMENT FACTOR H-RELATED"/>
    <property type="match status" value="1"/>
</dbReference>
<dbReference type="GeneTree" id="ENSGT00940000154386"/>
<dbReference type="SMART" id="SM00032">
    <property type="entry name" value="CCP"/>
    <property type="match status" value="2"/>
</dbReference>
<keyword evidence="3 6" id="KW-0732">Signal</keyword>
<reference evidence="8" key="1">
    <citation type="submission" date="2025-08" db="UniProtKB">
        <authorList>
            <consortium name="Ensembl"/>
        </authorList>
    </citation>
    <scope>IDENTIFICATION</scope>
</reference>
<evidence type="ECO:0000259" key="7">
    <source>
        <dbReference type="PROSITE" id="PS50923"/>
    </source>
</evidence>
<dbReference type="Proteomes" id="UP000694559">
    <property type="component" value="Unplaced"/>
</dbReference>
<comment type="caution">
    <text evidence="5">Lacks conserved residue(s) required for the propagation of feature annotation.</text>
</comment>
<evidence type="ECO:0000256" key="4">
    <source>
        <dbReference type="ARBA" id="ARBA00023157"/>
    </source>
</evidence>
<dbReference type="CDD" id="cd00033">
    <property type="entry name" value="CCP"/>
    <property type="match status" value="2"/>
</dbReference>
<dbReference type="OMA" id="NTKFCCL"/>
<dbReference type="PROSITE" id="PS50923">
    <property type="entry name" value="SUSHI"/>
    <property type="match status" value="2"/>
</dbReference>
<accession>A0A8C6X762</accession>
<evidence type="ECO:0000256" key="6">
    <source>
        <dbReference type="SAM" id="SignalP"/>
    </source>
</evidence>
<feature type="disulfide bond" evidence="5">
    <location>
        <begin position="122"/>
        <end position="165"/>
    </location>
</feature>
<evidence type="ECO:0000313" key="9">
    <source>
        <dbReference type="Proteomes" id="UP000694559"/>
    </source>
</evidence>
<organism evidence="8 9">
    <name type="scientific">Naja naja</name>
    <name type="common">Indian cobra</name>
    <dbReference type="NCBI Taxonomy" id="35670"/>
    <lineage>
        <taxon>Eukaryota</taxon>
        <taxon>Metazoa</taxon>
        <taxon>Chordata</taxon>
        <taxon>Craniata</taxon>
        <taxon>Vertebrata</taxon>
        <taxon>Euteleostomi</taxon>
        <taxon>Lepidosauria</taxon>
        <taxon>Squamata</taxon>
        <taxon>Bifurcata</taxon>
        <taxon>Unidentata</taxon>
        <taxon>Episquamata</taxon>
        <taxon>Toxicofera</taxon>
        <taxon>Serpentes</taxon>
        <taxon>Colubroidea</taxon>
        <taxon>Elapidae</taxon>
        <taxon>Elapinae</taxon>
        <taxon>Naja</taxon>
    </lineage>
</organism>
<feature type="signal peptide" evidence="6">
    <location>
        <begin position="1"/>
        <end position="17"/>
    </location>
</feature>
<name>A0A8C6X762_NAJNA</name>
<feature type="chain" id="PRO_5034615317" description="Sushi domain-containing protein" evidence="6">
    <location>
        <begin position="18"/>
        <end position="181"/>
    </location>
</feature>
<dbReference type="Gene3D" id="2.10.70.10">
    <property type="entry name" value="Complement Module, domain 1"/>
    <property type="match status" value="3"/>
</dbReference>
<evidence type="ECO:0000256" key="5">
    <source>
        <dbReference type="PROSITE-ProRule" id="PRU00302"/>
    </source>
</evidence>
<dbReference type="Pfam" id="PF00084">
    <property type="entry name" value="Sushi"/>
    <property type="match status" value="3"/>
</dbReference>
<dbReference type="InterPro" id="IPR051503">
    <property type="entry name" value="ComplSys_Reg/VirEntry_Med"/>
</dbReference>
<dbReference type="AlphaFoldDB" id="A0A8C6X762"/>
<evidence type="ECO:0000313" key="8">
    <source>
        <dbReference type="Ensembl" id="ENSNNAP00000009882.1"/>
    </source>
</evidence>
<keyword evidence="4 5" id="KW-1015">Disulfide bond</keyword>
<dbReference type="FunFam" id="2.10.70.10:FF:000026">
    <property type="entry name" value="Complement inhibitory factor H"/>
    <property type="match status" value="1"/>
</dbReference>
<comment type="subcellular location">
    <subcellularLocation>
        <location evidence="1">Virion</location>
    </subcellularLocation>
</comment>
<dbReference type="Ensembl" id="ENSNNAT00000010353.1">
    <property type="protein sequence ID" value="ENSNNAP00000009882.1"/>
    <property type="gene ID" value="ENSNNAG00000006588.1"/>
</dbReference>